<gene>
    <name evidence="2" type="ORF">CIPAW_06G057500</name>
</gene>
<reference evidence="2" key="1">
    <citation type="submission" date="2020-12" db="EMBL/GenBank/DDBJ databases">
        <title>WGS assembly of Carya illinoinensis cv. Pawnee.</title>
        <authorList>
            <person name="Platts A."/>
            <person name="Shu S."/>
            <person name="Wright S."/>
            <person name="Barry K."/>
            <person name="Edger P."/>
            <person name="Pires J.C."/>
            <person name="Schmutz J."/>
        </authorList>
    </citation>
    <scope>NUCLEOTIDE SEQUENCE</scope>
    <source>
        <tissue evidence="2">Leaf</tissue>
    </source>
</reference>
<feature type="compositionally biased region" description="Basic residues" evidence="1">
    <location>
        <begin position="143"/>
        <end position="156"/>
    </location>
</feature>
<organism evidence="2 3">
    <name type="scientific">Carya illinoinensis</name>
    <name type="common">Pecan</name>
    <dbReference type="NCBI Taxonomy" id="32201"/>
    <lineage>
        <taxon>Eukaryota</taxon>
        <taxon>Viridiplantae</taxon>
        <taxon>Streptophyta</taxon>
        <taxon>Embryophyta</taxon>
        <taxon>Tracheophyta</taxon>
        <taxon>Spermatophyta</taxon>
        <taxon>Magnoliopsida</taxon>
        <taxon>eudicotyledons</taxon>
        <taxon>Gunneridae</taxon>
        <taxon>Pentapetalae</taxon>
        <taxon>rosids</taxon>
        <taxon>fabids</taxon>
        <taxon>Fagales</taxon>
        <taxon>Juglandaceae</taxon>
        <taxon>Carya</taxon>
    </lineage>
</organism>
<feature type="compositionally biased region" description="Basic residues" evidence="1">
    <location>
        <begin position="164"/>
        <end position="173"/>
    </location>
</feature>
<name>A0A8T1Q894_CARIL</name>
<feature type="region of interest" description="Disordered" evidence="1">
    <location>
        <begin position="50"/>
        <end position="75"/>
    </location>
</feature>
<protein>
    <submittedName>
        <fullName evidence="2">Uncharacterized protein</fullName>
    </submittedName>
</protein>
<dbReference type="AlphaFoldDB" id="A0A8T1Q894"/>
<comment type="caution">
    <text evidence="2">The sequence shown here is derived from an EMBL/GenBank/DDBJ whole genome shotgun (WGS) entry which is preliminary data.</text>
</comment>
<accession>A0A8T1Q894</accession>
<evidence type="ECO:0000313" key="2">
    <source>
        <dbReference type="EMBL" id="KAG6650638.1"/>
    </source>
</evidence>
<dbReference type="EMBL" id="CM031814">
    <property type="protein sequence ID" value="KAG6650638.1"/>
    <property type="molecule type" value="Genomic_DNA"/>
</dbReference>
<evidence type="ECO:0000313" key="3">
    <source>
        <dbReference type="Proteomes" id="UP000811609"/>
    </source>
</evidence>
<keyword evidence="3" id="KW-1185">Reference proteome</keyword>
<feature type="compositionally biased region" description="Basic and acidic residues" evidence="1">
    <location>
        <begin position="128"/>
        <end position="142"/>
    </location>
</feature>
<sequence length="196" mass="21869">MVAGGGATVPKKLKNCVAWRSSWQLTVARMEVKLGGDVHRWEGKKTGWVVSATSPTSGDSGLRKQPAIEREGRAGAVTSSRAWRLTAARMALKIGGGDHQPEGSRPVGVVLTTPAGGGRSRRSKGRRREGEREQLGVREREEKKKKKKERKKKERKGKREKEKGKRKKEKREKKRNEVQSSLQKPKTDSPKTILKT</sequence>
<proteinExistence type="predicted"/>
<feature type="region of interest" description="Disordered" evidence="1">
    <location>
        <begin position="94"/>
        <end position="196"/>
    </location>
</feature>
<evidence type="ECO:0000256" key="1">
    <source>
        <dbReference type="SAM" id="MobiDB-lite"/>
    </source>
</evidence>
<dbReference type="Proteomes" id="UP000811609">
    <property type="component" value="Chromosome 6"/>
</dbReference>